<dbReference type="Gene3D" id="3.40.50.300">
    <property type="entry name" value="P-loop containing nucleotide triphosphate hydrolases"/>
    <property type="match status" value="1"/>
</dbReference>
<dbReference type="PANTHER" id="PTHR32472:SF10">
    <property type="entry name" value="DNA REPAIR PROTEIN RADA-LIKE PROTEIN"/>
    <property type="match status" value="1"/>
</dbReference>
<evidence type="ECO:0000256" key="3">
    <source>
        <dbReference type="ARBA" id="ARBA00022763"/>
    </source>
</evidence>
<evidence type="ECO:0000256" key="10">
    <source>
        <dbReference type="ARBA" id="ARBA00023204"/>
    </source>
</evidence>
<reference evidence="16 17" key="2">
    <citation type="submission" date="2016-03" db="EMBL/GenBank/DDBJ databases">
        <title>New uncultured bacterium of the family Gallionellaceae from acid mine drainage: description and reconstruction of genome based on metagenomic analysis of microbial community.</title>
        <authorList>
            <person name="Kadnikov V."/>
            <person name="Ivasenko D."/>
            <person name="Beletsky A."/>
            <person name="Mardanov A."/>
            <person name="Danilova E."/>
            <person name="Pimenov N."/>
            <person name="Karnachuk O."/>
            <person name="Ravin N."/>
        </authorList>
    </citation>
    <scope>NUCLEOTIDE SEQUENCE [LARGE SCALE GENOMIC DNA]</scope>
    <source>
        <strain evidence="16">ShG14-8</strain>
    </source>
</reference>
<dbReference type="InterPro" id="IPR027417">
    <property type="entry name" value="P-loop_NTPase"/>
</dbReference>
<accession>A0A139BVR0</accession>
<dbReference type="CDD" id="cd01121">
    <property type="entry name" value="RadA_SMS_N"/>
    <property type="match status" value="1"/>
</dbReference>
<evidence type="ECO:0000256" key="6">
    <source>
        <dbReference type="ARBA" id="ARBA00022833"/>
    </source>
</evidence>
<feature type="region of interest" description="Lon-protease-like" evidence="12">
    <location>
        <begin position="351"/>
        <end position="452"/>
    </location>
</feature>
<reference evidence="16 17" key="1">
    <citation type="submission" date="2016-02" db="EMBL/GenBank/DDBJ databases">
        <authorList>
            <person name="Wen L."/>
            <person name="He K."/>
            <person name="Yang H."/>
        </authorList>
    </citation>
    <scope>NUCLEOTIDE SEQUENCE [LARGE SCALE GENOMIC DNA]</scope>
    <source>
        <strain evidence="16">ShG14-8</strain>
    </source>
</reference>
<evidence type="ECO:0000313" key="17">
    <source>
        <dbReference type="Proteomes" id="UP000070578"/>
    </source>
</evidence>
<dbReference type="PRINTS" id="PR01874">
    <property type="entry name" value="DNAREPAIRADA"/>
</dbReference>
<dbReference type="Proteomes" id="UP000070578">
    <property type="component" value="Unassembled WGS sequence"/>
</dbReference>
<dbReference type="EMBL" id="LSLI01000012">
    <property type="protein sequence ID" value="KXS33061.1"/>
    <property type="molecule type" value="Genomic_DNA"/>
</dbReference>
<feature type="binding site" evidence="12">
    <location>
        <begin position="96"/>
        <end position="103"/>
    </location>
    <ligand>
        <name>ATP</name>
        <dbReference type="ChEBI" id="CHEBI:30616"/>
    </ligand>
</feature>
<proteinExistence type="inferred from homology"/>
<dbReference type="Pfam" id="PF05362">
    <property type="entry name" value="Lon_C"/>
    <property type="match status" value="1"/>
</dbReference>
<dbReference type="SUPFAM" id="SSF52540">
    <property type="entry name" value="P-loop containing nucleoside triphosphate hydrolases"/>
    <property type="match status" value="1"/>
</dbReference>
<feature type="short sequence motif" description="RadA KNRFG motif" evidence="12">
    <location>
        <begin position="252"/>
        <end position="256"/>
    </location>
</feature>
<evidence type="ECO:0000256" key="11">
    <source>
        <dbReference type="ARBA" id="ARBA00025580"/>
    </source>
</evidence>
<organism evidence="16 17">
    <name type="scientific">Candidatus Gallionella acididurans</name>
    <dbReference type="NCBI Taxonomy" id="1796491"/>
    <lineage>
        <taxon>Bacteria</taxon>
        <taxon>Pseudomonadati</taxon>
        <taxon>Pseudomonadota</taxon>
        <taxon>Betaproteobacteria</taxon>
        <taxon>Nitrosomonadales</taxon>
        <taxon>Gallionellaceae</taxon>
        <taxon>Gallionella</taxon>
    </lineage>
</organism>
<comment type="domain">
    <text evidence="12">The middle region has homology to RecA with ATPase motifs including the RadA KNRFG motif, while the C-terminus is homologous to Lon protease.</text>
</comment>
<evidence type="ECO:0000256" key="14">
    <source>
        <dbReference type="RuleBase" id="RU003555"/>
    </source>
</evidence>
<comment type="function">
    <text evidence="12">Plays a role in repairing double-strand DNA breaks, probably involving stabilizing or processing branched DNA or blocked replication forks.</text>
</comment>
<dbReference type="AlphaFoldDB" id="A0A139BVR0"/>
<keyword evidence="6 14" id="KW-0862">Zinc</keyword>
<name>A0A139BVR0_9PROT</name>
<keyword evidence="2 12" id="KW-0547">Nucleotide-binding</keyword>
<dbReference type="GO" id="GO:0008270">
    <property type="term" value="F:zinc ion binding"/>
    <property type="evidence" value="ECO:0007669"/>
    <property type="project" value="UniProtKB-KW"/>
</dbReference>
<keyword evidence="9 12" id="KW-0238">DNA-binding</keyword>
<dbReference type="PROSITE" id="PS50162">
    <property type="entry name" value="RECA_2"/>
    <property type="match status" value="1"/>
</dbReference>
<dbReference type="GO" id="GO:0005524">
    <property type="term" value="F:ATP binding"/>
    <property type="evidence" value="ECO:0007669"/>
    <property type="project" value="UniProtKB-UniRule"/>
</dbReference>
<dbReference type="InterPro" id="IPR004504">
    <property type="entry name" value="DNA_repair_RadA"/>
</dbReference>
<comment type="function">
    <text evidence="14">DNA-dependent ATPase involved in processing of recombination intermediates, plays a role in repairing DNA breaks. Stimulates the branch migration of RecA-mediated strand transfer reactions, allowing the 3' invading strand to extend heteroduplex DNA faster. Binds ssDNA in the presence of ADP but not other nucleotides, has ATPase activity that is stimulated by ssDNA and various branched DNA structures, but inhibited by SSB. Does not have RecA's homology-searching function.</text>
</comment>
<evidence type="ECO:0000256" key="2">
    <source>
        <dbReference type="ARBA" id="ARBA00022741"/>
    </source>
</evidence>
<sequence length="452" mass="48501">MAKAKTIYSCTECGGQVAKWQGQCPHCEAWNTLVESVAEIAPGGKNRFSALTATGRVQMLSEVEAAEVPRTPSGIAEFDRVLGGGLVQGAVVLIGGDPGIGKSTLLLQVLAHLSRQQKTLYVSGEESAQQIALRAKRLSLDASSLRLLAEIQLEKIQAAIAQDKPDVVVIDSIQTVYSEQLTSAPGSVAQVRECAAQLTRVAKSSNITIILVGHVTKEGALAGPRVLEHIVDTVLYFEGDTHSSFRLIRAFKNRFGAVNELGVFAMTEKGLREVSNPSALFLSQHGEQVAGSCVMVTQEGTRPLLVEIQALLDEAHSPNVRRLSLGLEQNRLAMLLAVLHRHAGIACYDQDVFINAVGGVKITEPGADLAVILAMVSSLRNKPLPAKLVVFGEVGLAGEVRPVQRGQERLREAAKLGFTQAIIPRANAPKQKIPGMEIIAVDRVEQAVDRMR</sequence>
<dbReference type="NCBIfam" id="TIGR00416">
    <property type="entry name" value="sms"/>
    <property type="match status" value="1"/>
</dbReference>
<gene>
    <name evidence="12" type="primary">radA</name>
    <name evidence="16" type="ORF">AWT59_0817</name>
</gene>
<dbReference type="GO" id="GO:0006508">
    <property type="term" value="P:proteolysis"/>
    <property type="evidence" value="ECO:0007669"/>
    <property type="project" value="InterPro"/>
</dbReference>
<dbReference type="InterPro" id="IPR014721">
    <property type="entry name" value="Ribsml_uS5_D2-typ_fold_subgr"/>
</dbReference>
<evidence type="ECO:0000256" key="1">
    <source>
        <dbReference type="ARBA" id="ARBA00022723"/>
    </source>
</evidence>
<dbReference type="HAMAP" id="MF_01498">
    <property type="entry name" value="RadA_bact"/>
    <property type="match status" value="1"/>
</dbReference>
<evidence type="ECO:0000259" key="15">
    <source>
        <dbReference type="PROSITE" id="PS50162"/>
    </source>
</evidence>
<keyword evidence="4 14" id="KW-0863">Zinc-finger</keyword>
<dbReference type="GO" id="GO:0003684">
    <property type="term" value="F:damaged DNA binding"/>
    <property type="evidence" value="ECO:0007669"/>
    <property type="project" value="InterPro"/>
</dbReference>
<evidence type="ECO:0000256" key="13">
    <source>
        <dbReference type="NCBIfam" id="TIGR00416"/>
    </source>
</evidence>
<comment type="similarity">
    <text evidence="12 14">Belongs to the RecA family. RadA subfamily.</text>
</comment>
<dbReference type="InterPro" id="IPR020568">
    <property type="entry name" value="Ribosomal_Su5_D2-typ_SF"/>
</dbReference>
<dbReference type="GO" id="GO:0004252">
    <property type="term" value="F:serine-type endopeptidase activity"/>
    <property type="evidence" value="ECO:0007669"/>
    <property type="project" value="InterPro"/>
</dbReference>
<evidence type="ECO:0000256" key="8">
    <source>
        <dbReference type="ARBA" id="ARBA00023016"/>
    </source>
</evidence>
<keyword evidence="7 12" id="KW-0067">ATP-binding</keyword>
<dbReference type="InterPro" id="IPR041166">
    <property type="entry name" value="Rubredoxin_2"/>
</dbReference>
<evidence type="ECO:0000256" key="7">
    <source>
        <dbReference type="ARBA" id="ARBA00022840"/>
    </source>
</evidence>
<comment type="caution">
    <text evidence="16">The sequence shown here is derived from an EMBL/GenBank/DDBJ whole genome shotgun (WGS) entry which is preliminary data.</text>
</comment>
<dbReference type="PATRIC" id="fig|1796491.3.peg.890"/>
<dbReference type="Gene3D" id="3.30.230.10">
    <property type="match status" value="1"/>
</dbReference>
<comment type="function">
    <text evidence="11">Can catalyze the hydrolysis of ATP in the presence of single-stranded DNA, the ATP-dependent uptake of single-stranded DNA by duplex DNA, and the ATP-dependent hybridization of homologous single-stranded DNAs. It interacts with LexA causing its activation and leading to its autocatalytic cleavage.</text>
</comment>
<keyword evidence="10 12" id="KW-0234">DNA repair</keyword>
<keyword evidence="8 12" id="KW-0346">Stress response</keyword>
<evidence type="ECO:0000256" key="12">
    <source>
        <dbReference type="HAMAP-Rule" id="MF_01498"/>
    </source>
</evidence>
<feature type="domain" description="RecA family profile 1" evidence="15">
    <location>
        <begin position="67"/>
        <end position="215"/>
    </location>
</feature>
<dbReference type="InterPro" id="IPR008269">
    <property type="entry name" value="Lon_proteolytic"/>
</dbReference>
<evidence type="ECO:0000256" key="4">
    <source>
        <dbReference type="ARBA" id="ARBA00022771"/>
    </source>
</evidence>
<evidence type="ECO:0000256" key="9">
    <source>
        <dbReference type="ARBA" id="ARBA00023125"/>
    </source>
</evidence>
<dbReference type="GO" id="GO:0004176">
    <property type="term" value="F:ATP-dependent peptidase activity"/>
    <property type="evidence" value="ECO:0007669"/>
    <property type="project" value="InterPro"/>
</dbReference>
<dbReference type="SUPFAM" id="SSF54211">
    <property type="entry name" value="Ribosomal protein S5 domain 2-like"/>
    <property type="match status" value="1"/>
</dbReference>
<dbReference type="Pfam" id="PF13481">
    <property type="entry name" value="AAA_25"/>
    <property type="match status" value="1"/>
</dbReference>
<protein>
    <recommendedName>
        <fullName evidence="12 13">DNA repair protein RadA</fullName>
    </recommendedName>
</protein>
<dbReference type="PANTHER" id="PTHR32472">
    <property type="entry name" value="DNA REPAIR PROTEIN RADA"/>
    <property type="match status" value="1"/>
</dbReference>
<dbReference type="InterPro" id="IPR003593">
    <property type="entry name" value="AAA+_ATPase"/>
</dbReference>
<dbReference type="GO" id="GO:0140664">
    <property type="term" value="F:ATP-dependent DNA damage sensor activity"/>
    <property type="evidence" value="ECO:0007669"/>
    <property type="project" value="InterPro"/>
</dbReference>
<evidence type="ECO:0000313" key="16">
    <source>
        <dbReference type="EMBL" id="KXS33061.1"/>
    </source>
</evidence>
<dbReference type="GO" id="GO:0005829">
    <property type="term" value="C:cytosol"/>
    <property type="evidence" value="ECO:0007669"/>
    <property type="project" value="TreeGrafter"/>
</dbReference>
<keyword evidence="3 12" id="KW-0227">DNA damage</keyword>
<dbReference type="GO" id="GO:0000725">
    <property type="term" value="P:recombinational repair"/>
    <property type="evidence" value="ECO:0007669"/>
    <property type="project" value="UniProtKB-UniRule"/>
</dbReference>
<evidence type="ECO:0000256" key="5">
    <source>
        <dbReference type="ARBA" id="ARBA00022801"/>
    </source>
</evidence>
<dbReference type="Pfam" id="PF18073">
    <property type="entry name" value="Zn_ribbon_LapB"/>
    <property type="match status" value="1"/>
</dbReference>
<keyword evidence="5" id="KW-0378">Hydrolase</keyword>
<dbReference type="InterPro" id="IPR020588">
    <property type="entry name" value="RecA_ATP-bd"/>
</dbReference>
<dbReference type="SMART" id="SM00382">
    <property type="entry name" value="AAA"/>
    <property type="match status" value="1"/>
</dbReference>
<keyword evidence="1 12" id="KW-0479">Metal-binding</keyword>
<dbReference type="FunFam" id="3.40.50.300:FF:000050">
    <property type="entry name" value="DNA repair protein RadA"/>
    <property type="match status" value="1"/>
</dbReference>